<feature type="region of interest" description="Disordered" evidence="1">
    <location>
        <begin position="290"/>
        <end position="333"/>
    </location>
</feature>
<dbReference type="GO" id="GO:0000981">
    <property type="term" value="F:DNA-binding transcription factor activity, RNA polymerase II-specific"/>
    <property type="evidence" value="ECO:0007669"/>
    <property type="project" value="TreeGrafter"/>
</dbReference>
<name>A0A2R5GJC1_9STRA</name>
<dbReference type="PROSITE" id="PS51294">
    <property type="entry name" value="HTH_MYB"/>
    <property type="match status" value="4"/>
</dbReference>
<feature type="domain" description="Myb-like" evidence="2">
    <location>
        <begin position="330"/>
        <end position="380"/>
    </location>
</feature>
<dbReference type="InParanoid" id="A0A2R5GJC1"/>
<dbReference type="Proteomes" id="UP000241890">
    <property type="component" value="Unassembled WGS sequence"/>
</dbReference>
<feature type="domain" description="Myb-like" evidence="2">
    <location>
        <begin position="433"/>
        <end position="483"/>
    </location>
</feature>
<dbReference type="GO" id="GO:0005634">
    <property type="term" value="C:nucleus"/>
    <property type="evidence" value="ECO:0007669"/>
    <property type="project" value="TreeGrafter"/>
</dbReference>
<proteinExistence type="predicted"/>
<dbReference type="InterPro" id="IPR017930">
    <property type="entry name" value="Myb_dom"/>
</dbReference>
<dbReference type="InterPro" id="IPR050560">
    <property type="entry name" value="MYB_TF"/>
</dbReference>
<evidence type="ECO:0000313" key="4">
    <source>
        <dbReference type="EMBL" id="GBG30982.1"/>
    </source>
</evidence>
<comment type="caution">
    <text evidence="4">The sequence shown here is derived from an EMBL/GenBank/DDBJ whole genome shotgun (WGS) entry which is preliminary data.</text>
</comment>
<dbReference type="PANTHER" id="PTHR45614:SF241">
    <property type="entry name" value="MYB-LIKE DNA-BINDING PROTEIN"/>
    <property type="match status" value="1"/>
</dbReference>
<dbReference type="PROSITE" id="PS50090">
    <property type="entry name" value="MYB_LIKE"/>
    <property type="match status" value="4"/>
</dbReference>
<reference evidence="4 5" key="1">
    <citation type="submission" date="2017-12" db="EMBL/GenBank/DDBJ databases">
        <title>Sequencing, de novo assembly and annotation of complete genome of a new Thraustochytrid species, strain FCC1311.</title>
        <authorList>
            <person name="Sedici K."/>
            <person name="Godart F."/>
            <person name="Aiese Cigliano R."/>
            <person name="Sanseverino W."/>
            <person name="Barakat M."/>
            <person name="Ortet P."/>
            <person name="Marechal E."/>
            <person name="Cagnac O."/>
            <person name="Amato A."/>
        </authorList>
    </citation>
    <scope>NUCLEOTIDE SEQUENCE [LARGE SCALE GENOMIC DNA]</scope>
</reference>
<feature type="domain" description="Myb-like" evidence="2">
    <location>
        <begin position="381"/>
        <end position="432"/>
    </location>
</feature>
<feature type="domain" description="HTH myb-type" evidence="3">
    <location>
        <begin position="338"/>
        <end position="376"/>
    </location>
</feature>
<feature type="non-terminal residue" evidence="4">
    <location>
        <position position="917"/>
    </location>
</feature>
<dbReference type="PANTHER" id="PTHR45614">
    <property type="entry name" value="MYB PROTEIN-RELATED"/>
    <property type="match status" value="1"/>
</dbReference>
<protein>
    <submittedName>
        <fullName evidence="4">Myb protein</fullName>
    </submittedName>
</protein>
<dbReference type="GO" id="GO:0000978">
    <property type="term" value="F:RNA polymerase II cis-regulatory region sequence-specific DNA binding"/>
    <property type="evidence" value="ECO:0007669"/>
    <property type="project" value="TreeGrafter"/>
</dbReference>
<dbReference type="SUPFAM" id="SSF46689">
    <property type="entry name" value="Homeodomain-like"/>
    <property type="match status" value="3"/>
</dbReference>
<dbReference type="InterPro" id="IPR009057">
    <property type="entry name" value="Homeodomain-like_sf"/>
</dbReference>
<feature type="compositionally biased region" description="Polar residues" evidence="1">
    <location>
        <begin position="323"/>
        <end position="332"/>
    </location>
</feature>
<evidence type="ECO:0000259" key="2">
    <source>
        <dbReference type="PROSITE" id="PS50090"/>
    </source>
</evidence>
<feature type="domain" description="HTH myb-type" evidence="3">
    <location>
        <begin position="490"/>
        <end position="535"/>
    </location>
</feature>
<dbReference type="CDD" id="cd00167">
    <property type="entry name" value="SANT"/>
    <property type="match status" value="4"/>
</dbReference>
<feature type="domain" description="Myb-like" evidence="2">
    <location>
        <begin position="486"/>
        <end position="532"/>
    </location>
</feature>
<feature type="compositionally biased region" description="Acidic residues" evidence="1">
    <location>
        <begin position="299"/>
        <end position="316"/>
    </location>
</feature>
<dbReference type="EMBL" id="BEYU01000086">
    <property type="protein sequence ID" value="GBG30982.1"/>
    <property type="molecule type" value="Genomic_DNA"/>
</dbReference>
<feature type="region of interest" description="Disordered" evidence="1">
    <location>
        <begin position="175"/>
        <end position="241"/>
    </location>
</feature>
<dbReference type="SMART" id="SM00717">
    <property type="entry name" value="SANT"/>
    <property type="match status" value="4"/>
</dbReference>
<accession>A0A2R5GJC1</accession>
<feature type="region of interest" description="Disordered" evidence="1">
    <location>
        <begin position="711"/>
        <end position="737"/>
    </location>
</feature>
<feature type="domain" description="HTH myb-type" evidence="3">
    <location>
        <begin position="381"/>
        <end position="436"/>
    </location>
</feature>
<feature type="domain" description="HTH myb-type" evidence="3">
    <location>
        <begin position="437"/>
        <end position="487"/>
    </location>
</feature>
<evidence type="ECO:0000259" key="3">
    <source>
        <dbReference type="PROSITE" id="PS51294"/>
    </source>
</evidence>
<gene>
    <name evidence="4" type="ORF">FCC1311_072032</name>
</gene>
<dbReference type="OrthoDB" id="2143914at2759"/>
<feature type="region of interest" description="Disordered" evidence="1">
    <location>
        <begin position="557"/>
        <end position="669"/>
    </location>
</feature>
<sequence>MWWPVDTGYAAERLQKAADVTRLMSNTIAPPALMPHVKSDGDNGVYNAGPDAHRGSNARRPAHKRHVSGFSLTDGHGDAANLDTLHLAAPGDPNQLKRTKSMGVDDLEAELRGSDTGNANAADPDNDPSLDDIDNLSQRLASRRVSISSTPGDNDISQLIGFAVGPTSTSASVAAAAAAPPSPPWASSSSSSSGIGQHENLFQAPGGPERNSVLGRRENPMASMNDSTNKISRKNMEENGRADVSSFNARASESQGNSSNAAALRHNHHNINKPASGSMNTEINHGHHASAQLDSKNGEDDDDDDDDDEDGDDDMDAMINRMDTGQGSANDSTEMDGWLLDDDSQLKQLVEKFGKEWASISERISKRTENECKDRWDQLTKAPFKKGTWTSEEDARLRRLIENVEKRNWGEVASLIPGRSAKQCRERWCYNLDPTINKTPWKPEEDSVLMKSQLELGNKWAKIASMLPGRTENAVKTRFKSIMRAKKREWMPEEDETIMRLHQQLGSRWDAIAEKLPNRSKNAIKTRYRALSKGITSQLPQTGAPNQILRRPEFRAAMASAAASSSSPSSSSSAAPPPVPSFPQFGQGTGGDGLRKSFASAPPHNASGSHGHGFNGVHSNSSSGNNNNKVRPGSGFAAPGAPPPKVVSAASNHKPRSMKMNPKVQRDPQTDILNGIHNRHGSSNDFASHAHLDAATALDLFAGKSASNALPYSNTSSSSSGQHGHDHHNPILGNFSDSHNSFEDLASGLTQSKLQQGRRSSSFTWSHASGSHQDLFGLHHSDSRGQLSGPGFGSGSGAMQGLDRAGVSGAGFRTVQEVEETFMNDDEVPLQDDELVDFLNIISTTSIIRVLIRRSTTTNNITITRLTAMVIIITTHNNLIRITTITSIIISISRRGKVRARASKLIPMPTSLHGSTC</sequence>
<feature type="region of interest" description="Disordered" evidence="1">
    <location>
        <begin position="113"/>
        <end position="132"/>
    </location>
</feature>
<evidence type="ECO:0000313" key="5">
    <source>
        <dbReference type="Proteomes" id="UP000241890"/>
    </source>
</evidence>
<organism evidence="4 5">
    <name type="scientific">Hondaea fermentalgiana</name>
    <dbReference type="NCBI Taxonomy" id="2315210"/>
    <lineage>
        <taxon>Eukaryota</taxon>
        <taxon>Sar</taxon>
        <taxon>Stramenopiles</taxon>
        <taxon>Bigyra</taxon>
        <taxon>Labyrinthulomycetes</taxon>
        <taxon>Thraustochytrida</taxon>
        <taxon>Thraustochytriidae</taxon>
        <taxon>Hondaea</taxon>
    </lineage>
</organism>
<dbReference type="Gene3D" id="1.10.10.60">
    <property type="entry name" value="Homeodomain-like"/>
    <property type="match status" value="4"/>
</dbReference>
<dbReference type="AlphaFoldDB" id="A0A2R5GJC1"/>
<dbReference type="InterPro" id="IPR001005">
    <property type="entry name" value="SANT/Myb"/>
</dbReference>
<feature type="compositionally biased region" description="Low complexity" evidence="1">
    <location>
        <begin position="557"/>
        <end position="574"/>
    </location>
</feature>
<feature type="compositionally biased region" description="Low complexity" evidence="1">
    <location>
        <begin position="175"/>
        <end position="194"/>
    </location>
</feature>
<keyword evidence="5" id="KW-1185">Reference proteome</keyword>
<feature type="compositionally biased region" description="Low complexity" evidence="1">
    <location>
        <begin position="615"/>
        <end position="639"/>
    </location>
</feature>
<evidence type="ECO:0000256" key="1">
    <source>
        <dbReference type="SAM" id="MobiDB-lite"/>
    </source>
</evidence>
<dbReference type="Pfam" id="PF13921">
    <property type="entry name" value="Myb_DNA-bind_6"/>
    <property type="match status" value="1"/>
</dbReference>
<dbReference type="Pfam" id="PF00249">
    <property type="entry name" value="Myb_DNA-binding"/>
    <property type="match status" value="2"/>
</dbReference>